<name>A0A7U6GDZ4_CALEA</name>
<gene>
    <name evidence="1" type="ordered locus">CSE_05230</name>
</gene>
<evidence type="ECO:0000313" key="1">
    <source>
        <dbReference type="EMBL" id="BAL80649.1"/>
    </source>
</evidence>
<dbReference type="KEGG" id="cex:CSE_05230"/>
<evidence type="ECO:0000313" key="2">
    <source>
        <dbReference type="Proteomes" id="UP000004793"/>
    </source>
</evidence>
<keyword evidence="2" id="KW-1185">Reference proteome</keyword>
<dbReference type="EMBL" id="AP012051">
    <property type="protein sequence ID" value="BAL80649.1"/>
    <property type="molecule type" value="Genomic_DNA"/>
</dbReference>
<dbReference type="Proteomes" id="UP000004793">
    <property type="component" value="Chromosome"/>
</dbReference>
<proteinExistence type="predicted"/>
<accession>A0A7U6GDZ4</accession>
<dbReference type="RefSeq" id="WP_014453054.1">
    <property type="nucleotide sequence ID" value="NC_017096.1"/>
</dbReference>
<dbReference type="OrthoDB" id="9963032at2"/>
<protein>
    <submittedName>
        <fullName evidence="1">Uncharacterized protein</fullName>
    </submittedName>
</protein>
<organism evidence="1 2">
    <name type="scientific">Caldisericum exile (strain DSM 21853 / NBRC 104410 / AZM16c01)</name>
    <dbReference type="NCBI Taxonomy" id="511051"/>
    <lineage>
        <taxon>Bacteria</taxon>
        <taxon>Pseudomonadati</taxon>
        <taxon>Caldisericota/Cryosericota group</taxon>
        <taxon>Caldisericota</taxon>
        <taxon>Caldisericia</taxon>
        <taxon>Caldisericales</taxon>
        <taxon>Caldisericaceae</taxon>
        <taxon>Caldisericum</taxon>
    </lineage>
</organism>
<sequence length="191" mass="21324">MERSKVNKLCILLIVILMSVTMVGWSHPLEKAKAATLVKQWSFYDASSNLTYNCYEYSDASLKVVEYFYGGSRTIYGHAYLDQNGYPKAAVDLATSQYWDFVVSNYKKQTNFDLVMSLASLVVYPYIPAGDYAVYKSLAWALITGIIQSNIDRNVTDVIKIAFEIGCSSQCAIDLAHTPGVILPTVIVQNE</sequence>
<dbReference type="AlphaFoldDB" id="A0A7U6GDZ4"/>
<reference evidence="1 2" key="1">
    <citation type="submission" date="2011-01" db="EMBL/GenBank/DDBJ databases">
        <title>Whole genome sequence of Caldisericum exile AZM16c01.</title>
        <authorList>
            <person name="Narita-Yamada S."/>
            <person name="Kawakoshi A."/>
            <person name="Nakamura S."/>
            <person name="Sasagawa M."/>
            <person name="Fukada J."/>
            <person name="Sekine M."/>
            <person name="Kato Y."/>
            <person name="Fukai R."/>
            <person name="Sasaki K."/>
            <person name="Hanamaki A."/>
            <person name="Narita H."/>
            <person name="Konno Y."/>
            <person name="Mori K."/>
            <person name="Yamazaki S."/>
            <person name="Suzuki K."/>
            <person name="Fujita N."/>
        </authorList>
    </citation>
    <scope>NUCLEOTIDE SEQUENCE [LARGE SCALE GENOMIC DNA]</scope>
    <source>
        <strain evidence="2">DSM 21853 / NBRC 104410 / AZM16c01</strain>
    </source>
</reference>